<dbReference type="Proteomes" id="UP000060630">
    <property type="component" value="Unassembled WGS sequence"/>
</dbReference>
<feature type="region of interest" description="Disordered" evidence="1">
    <location>
        <begin position="17"/>
        <end position="54"/>
    </location>
</feature>
<dbReference type="AlphaFoldDB" id="A0A119HFZ3"/>
<evidence type="ECO:0000256" key="1">
    <source>
        <dbReference type="SAM" id="MobiDB-lite"/>
    </source>
</evidence>
<sequence>MLCLMIAAFGGCSDAKNDRTDIPATSPSAEAAVGNEIPSPASSDAARPQAGVSSHQYVLRQDGAYGYEPALSEDDIRAGKAVKALVMMRYVGFRDGTHTLLIVDEDDPGVVGRVTCAVPCEFAKFQTVVDGKVTSTETLRMTPGSLVGSMFEDAIAGRLVPYRKTAGSRQRGKVAKSDDVDTRDE</sequence>
<reference evidence="2 4" key="1">
    <citation type="submission" date="2015-11" db="EMBL/GenBank/DDBJ databases">
        <title>Expanding the genomic diversity of Burkholderia species for the development of highly accurate diagnostics.</title>
        <authorList>
            <person name="Sahl J."/>
            <person name="Keim P."/>
            <person name="Wagner D."/>
        </authorList>
    </citation>
    <scope>NUCLEOTIDE SEQUENCE [LARGE SCALE GENOMIC DNA]</scope>
    <source>
        <strain evidence="2 4">MSMB2087WGS</strain>
    </source>
</reference>
<name>A0A119HFZ3_9BURK</name>
<evidence type="ECO:0000313" key="2">
    <source>
        <dbReference type="EMBL" id="KWA84704.1"/>
    </source>
</evidence>
<evidence type="ECO:0000313" key="4">
    <source>
        <dbReference type="Proteomes" id="UP000060630"/>
    </source>
</evidence>
<proteinExistence type="predicted"/>
<organism evidence="2 4">
    <name type="scientific">Burkholderia ubonensis</name>
    <dbReference type="NCBI Taxonomy" id="101571"/>
    <lineage>
        <taxon>Bacteria</taxon>
        <taxon>Pseudomonadati</taxon>
        <taxon>Pseudomonadota</taxon>
        <taxon>Betaproteobacteria</taxon>
        <taxon>Burkholderiales</taxon>
        <taxon>Burkholderiaceae</taxon>
        <taxon>Burkholderia</taxon>
        <taxon>Burkholderia cepacia complex</taxon>
    </lineage>
</organism>
<dbReference type="Proteomes" id="UP000070119">
    <property type="component" value="Chromosome 1"/>
</dbReference>
<gene>
    <name evidence="3" type="ORF">WK57_05605</name>
    <name evidence="2" type="ORF">WL29_19440</name>
</gene>
<evidence type="ECO:0000313" key="5">
    <source>
        <dbReference type="Proteomes" id="UP000070119"/>
    </source>
</evidence>
<dbReference type="EMBL" id="LPHD01000043">
    <property type="protein sequence ID" value="KWA84704.1"/>
    <property type="molecule type" value="Genomic_DNA"/>
</dbReference>
<reference evidence="3 5" key="2">
    <citation type="submission" date="2015-11" db="EMBL/GenBank/DDBJ databases">
        <authorList>
            <person name="Sahl J."/>
            <person name="Wagner D."/>
            <person name="Keim P."/>
        </authorList>
    </citation>
    <scope>NUCLEOTIDE SEQUENCE [LARGE SCALE GENOMIC DNA]</scope>
    <source>
        <strain evidence="3 5">MSMB1157</strain>
    </source>
</reference>
<dbReference type="EMBL" id="LNJU01000001">
    <property type="protein sequence ID" value="KWZ60092.1"/>
    <property type="molecule type" value="Genomic_DNA"/>
</dbReference>
<comment type="caution">
    <text evidence="2">The sequence shown here is derived from an EMBL/GenBank/DDBJ whole genome shotgun (WGS) entry which is preliminary data.</text>
</comment>
<accession>A0A119HFZ3</accession>
<protein>
    <submittedName>
        <fullName evidence="2">Uncharacterized protein</fullName>
    </submittedName>
</protein>
<evidence type="ECO:0000313" key="3">
    <source>
        <dbReference type="EMBL" id="KWZ60092.1"/>
    </source>
</evidence>